<dbReference type="Proteomes" id="UP000268727">
    <property type="component" value="Unassembled WGS sequence"/>
</dbReference>
<reference evidence="1 2" key="1">
    <citation type="submission" date="2018-11" db="EMBL/GenBank/DDBJ databases">
        <title>Sequencing the genomes of 1000 actinobacteria strains.</title>
        <authorList>
            <person name="Klenk H.-P."/>
        </authorList>
    </citation>
    <scope>NUCLEOTIDE SEQUENCE [LARGE SCALE GENOMIC DNA]</scope>
    <source>
        <strain evidence="1 2">DSM 44231</strain>
    </source>
</reference>
<organism evidence="1 2">
    <name type="scientific">Saccharothrix texasensis</name>
    <dbReference type="NCBI Taxonomy" id="103734"/>
    <lineage>
        <taxon>Bacteria</taxon>
        <taxon>Bacillati</taxon>
        <taxon>Actinomycetota</taxon>
        <taxon>Actinomycetes</taxon>
        <taxon>Pseudonocardiales</taxon>
        <taxon>Pseudonocardiaceae</taxon>
        <taxon>Saccharothrix</taxon>
    </lineage>
</organism>
<keyword evidence="2" id="KW-1185">Reference proteome</keyword>
<dbReference type="AlphaFoldDB" id="A0A3N1GZV9"/>
<dbReference type="OrthoDB" id="1089471at2"/>
<comment type="caution">
    <text evidence="1">The sequence shown here is derived from an EMBL/GenBank/DDBJ whole genome shotgun (WGS) entry which is preliminary data.</text>
</comment>
<evidence type="ECO:0000313" key="1">
    <source>
        <dbReference type="EMBL" id="ROP35833.1"/>
    </source>
</evidence>
<evidence type="ECO:0000313" key="2">
    <source>
        <dbReference type="Proteomes" id="UP000268727"/>
    </source>
</evidence>
<proteinExistence type="predicted"/>
<protein>
    <recommendedName>
        <fullName evidence="3">Glycosyl hydrolase family 18 (Putative chitinase)</fullName>
    </recommendedName>
</protein>
<name>A0A3N1GZV9_9PSEU</name>
<evidence type="ECO:0008006" key="3">
    <source>
        <dbReference type="Google" id="ProtNLM"/>
    </source>
</evidence>
<sequence>MGNAIVQPRSGAGGRSALYADGPFPGDAATATELAESGFGTVILWSLHVHENGDLYYNETPIVKDGGYCVEDDKWADWVKSLKTAKGSKVGRVEISVGSYGAADWENIKSLIAKRSADGGTGPDSILCRNFKALFDKIGVDALNSDDESCYDVDSTVEFARMAKRIGYRNFTFVPYARTDYWRAVKAELGSLVDRVYLQCYAGGTGNDPGEWADALGMAVDPGFWCENGDGCAQGDSPAAVQQKLTEMGRKTPVHGGFLWCYSDMRKCSAPGQTVADYAAAVNSATGIGNIATPAATGKPGR</sequence>
<accession>A0A3N1GZV9</accession>
<gene>
    <name evidence="1" type="ORF">EDD40_1088</name>
</gene>
<dbReference type="RefSeq" id="WP_123741905.1">
    <property type="nucleotide sequence ID" value="NZ_RJKM01000001.1"/>
</dbReference>
<dbReference type="EMBL" id="RJKM01000001">
    <property type="protein sequence ID" value="ROP35833.1"/>
    <property type="molecule type" value="Genomic_DNA"/>
</dbReference>